<reference evidence="2" key="2">
    <citation type="journal article" date="2021" name="PeerJ">
        <title>Extensive microbial diversity within the chicken gut microbiome revealed by metagenomics and culture.</title>
        <authorList>
            <person name="Gilroy R."/>
            <person name="Ravi A."/>
            <person name="Getino M."/>
            <person name="Pursley I."/>
            <person name="Horton D.L."/>
            <person name="Alikhan N.F."/>
            <person name="Baker D."/>
            <person name="Gharbi K."/>
            <person name="Hall N."/>
            <person name="Watson M."/>
            <person name="Adriaenssens E.M."/>
            <person name="Foster-Nyarko E."/>
            <person name="Jarju S."/>
            <person name="Secka A."/>
            <person name="Antonio M."/>
            <person name="Oren A."/>
            <person name="Chaudhuri R.R."/>
            <person name="La Ragione R."/>
            <person name="Hildebrand F."/>
            <person name="Pallen M.J."/>
        </authorList>
    </citation>
    <scope>NUCLEOTIDE SEQUENCE</scope>
    <source>
        <strain evidence="2">14700</strain>
    </source>
</reference>
<dbReference type="Proteomes" id="UP000810292">
    <property type="component" value="Unassembled WGS sequence"/>
</dbReference>
<evidence type="ECO:0000259" key="1">
    <source>
        <dbReference type="PROSITE" id="PS51186"/>
    </source>
</evidence>
<evidence type="ECO:0000313" key="3">
    <source>
        <dbReference type="Proteomes" id="UP000810292"/>
    </source>
</evidence>
<dbReference type="PROSITE" id="PS51186">
    <property type="entry name" value="GNAT"/>
    <property type="match status" value="1"/>
</dbReference>
<dbReference type="EMBL" id="JADIMF010000097">
    <property type="protein sequence ID" value="MBO8469353.1"/>
    <property type="molecule type" value="Genomic_DNA"/>
</dbReference>
<feature type="domain" description="N-acetyltransferase" evidence="1">
    <location>
        <begin position="1"/>
        <end position="153"/>
    </location>
</feature>
<dbReference type="AlphaFoldDB" id="A0A9D9NDG1"/>
<evidence type="ECO:0000313" key="2">
    <source>
        <dbReference type="EMBL" id="MBO8469353.1"/>
    </source>
</evidence>
<dbReference type="InterPro" id="IPR000182">
    <property type="entry name" value="GNAT_dom"/>
</dbReference>
<feature type="non-terminal residue" evidence="2">
    <location>
        <position position="153"/>
    </location>
</feature>
<comment type="caution">
    <text evidence="2">The sequence shown here is derived from an EMBL/GenBank/DDBJ whole genome shotgun (WGS) entry which is preliminary data.</text>
</comment>
<dbReference type="CDD" id="cd04301">
    <property type="entry name" value="NAT_SF"/>
    <property type="match status" value="1"/>
</dbReference>
<proteinExistence type="predicted"/>
<gene>
    <name evidence="2" type="ORF">IAA72_06185</name>
</gene>
<dbReference type="Gene3D" id="3.40.630.30">
    <property type="match status" value="1"/>
</dbReference>
<dbReference type="SUPFAM" id="SSF55729">
    <property type="entry name" value="Acyl-CoA N-acyltransferases (Nat)"/>
    <property type="match status" value="1"/>
</dbReference>
<accession>A0A9D9NDG1</accession>
<dbReference type="GO" id="GO:0016747">
    <property type="term" value="F:acyltransferase activity, transferring groups other than amino-acyl groups"/>
    <property type="evidence" value="ECO:0007669"/>
    <property type="project" value="InterPro"/>
</dbReference>
<dbReference type="InterPro" id="IPR016181">
    <property type="entry name" value="Acyl_CoA_acyltransferase"/>
</dbReference>
<protein>
    <submittedName>
        <fullName evidence="2">GNAT family N-acetyltransferase</fullName>
    </submittedName>
</protein>
<sequence>MTVTRATSEDTDRIIEIIEEARSFQLSYGNKQWAGGYPSRTLIEEDIKEGIGYKILVDDEIAGYMAIVSHDDSYARIEGRWITAGPYIAIHRLALSDSWRGKGLFSSIIEEVVEIGKENGAVSLRIDTDKSNPIMKHLLKKLGFLHTGHVLFE</sequence>
<dbReference type="Pfam" id="PF00583">
    <property type="entry name" value="Acetyltransf_1"/>
    <property type="match status" value="1"/>
</dbReference>
<organism evidence="2 3">
    <name type="scientific">Candidatus Ornithospirochaeta stercoravium</name>
    <dbReference type="NCBI Taxonomy" id="2840897"/>
    <lineage>
        <taxon>Bacteria</taxon>
        <taxon>Pseudomonadati</taxon>
        <taxon>Spirochaetota</taxon>
        <taxon>Spirochaetia</taxon>
        <taxon>Spirochaetales</taxon>
        <taxon>Spirochaetaceae</taxon>
        <taxon>Spirochaetaceae incertae sedis</taxon>
        <taxon>Candidatus Ornithospirochaeta</taxon>
    </lineage>
</organism>
<name>A0A9D9NDG1_9SPIO</name>
<reference evidence="2" key="1">
    <citation type="submission" date="2020-10" db="EMBL/GenBank/DDBJ databases">
        <authorList>
            <person name="Gilroy R."/>
        </authorList>
    </citation>
    <scope>NUCLEOTIDE SEQUENCE</scope>
    <source>
        <strain evidence="2">14700</strain>
    </source>
</reference>